<comment type="similarity">
    <text evidence="1">Belongs to the plant LTP family.</text>
</comment>
<evidence type="ECO:0000313" key="3">
    <source>
        <dbReference type="EMBL" id="KAF7849788.1"/>
    </source>
</evidence>
<protein>
    <recommendedName>
        <fullName evidence="5">Bifunctional inhibitor/plant lipid transfer protein/seed storage helical domain-containing protein</fullName>
    </recommendedName>
</protein>
<evidence type="ECO:0008006" key="5">
    <source>
        <dbReference type="Google" id="ProtNLM"/>
    </source>
</evidence>
<evidence type="ECO:0000256" key="1">
    <source>
        <dbReference type="ARBA" id="ARBA00009748"/>
    </source>
</evidence>
<dbReference type="InterPro" id="IPR036312">
    <property type="entry name" value="Bifun_inhib/LTP/seed_sf"/>
</dbReference>
<dbReference type="GO" id="GO:0008289">
    <property type="term" value="F:lipid binding"/>
    <property type="evidence" value="ECO:0007669"/>
    <property type="project" value="InterPro"/>
</dbReference>
<feature type="chain" id="PRO_5035935660" description="Bifunctional inhibitor/plant lipid transfer protein/seed storage helical domain-containing protein" evidence="2">
    <location>
        <begin position="32"/>
        <end position="123"/>
    </location>
</feature>
<dbReference type="Proteomes" id="UP000806378">
    <property type="component" value="Unassembled WGS sequence"/>
</dbReference>
<dbReference type="PANTHER" id="PTHR33076">
    <property type="entry name" value="NON-SPECIFIC LIPID-TRANSFER PROTEIN 2-RELATED"/>
    <property type="match status" value="1"/>
</dbReference>
<proteinExistence type="inferred from homology"/>
<gene>
    <name evidence="3" type="ORF">BT93_L0274</name>
</gene>
<dbReference type="AlphaFoldDB" id="A0A8T0CQ42"/>
<evidence type="ECO:0000313" key="4">
    <source>
        <dbReference type="Proteomes" id="UP000806378"/>
    </source>
</evidence>
<dbReference type="InterPro" id="IPR000528">
    <property type="entry name" value="Plant_nsLTP"/>
</dbReference>
<organism evidence="3 4">
    <name type="scientific">Corymbia citriodora subsp. variegata</name>
    <dbReference type="NCBI Taxonomy" id="360336"/>
    <lineage>
        <taxon>Eukaryota</taxon>
        <taxon>Viridiplantae</taxon>
        <taxon>Streptophyta</taxon>
        <taxon>Embryophyta</taxon>
        <taxon>Tracheophyta</taxon>
        <taxon>Spermatophyta</taxon>
        <taxon>Magnoliopsida</taxon>
        <taxon>eudicotyledons</taxon>
        <taxon>Gunneridae</taxon>
        <taxon>Pentapetalae</taxon>
        <taxon>rosids</taxon>
        <taxon>malvids</taxon>
        <taxon>Myrtales</taxon>
        <taxon>Myrtaceae</taxon>
        <taxon>Myrtoideae</taxon>
        <taxon>Eucalypteae</taxon>
        <taxon>Corymbia</taxon>
    </lineage>
</organism>
<keyword evidence="4" id="KW-1185">Reference proteome</keyword>
<reference evidence="3" key="1">
    <citation type="submission" date="2020-05" db="EMBL/GenBank/DDBJ databases">
        <title>WGS assembly of Corymbia citriodora subspecies variegata.</title>
        <authorList>
            <person name="Barry K."/>
            <person name="Hundley H."/>
            <person name="Shu S."/>
            <person name="Jenkins J."/>
            <person name="Grimwood J."/>
            <person name="Baten A."/>
        </authorList>
    </citation>
    <scope>NUCLEOTIDE SEQUENCE</scope>
    <source>
        <strain evidence="3">CV2-018</strain>
    </source>
</reference>
<feature type="signal peptide" evidence="2">
    <location>
        <begin position="1"/>
        <end position="31"/>
    </location>
</feature>
<dbReference type="EMBL" id="MU089702">
    <property type="protein sequence ID" value="KAF7849788.1"/>
    <property type="molecule type" value="Genomic_DNA"/>
</dbReference>
<evidence type="ECO:0000256" key="2">
    <source>
        <dbReference type="SAM" id="SignalP"/>
    </source>
</evidence>
<comment type="caution">
    <text evidence="3">The sequence shown here is derived from an EMBL/GenBank/DDBJ whole genome shotgun (WGS) entry which is preliminary data.</text>
</comment>
<dbReference type="OrthoDB" id="1876592at2759"/>
<accession>A0A8T0CQ42</accession>
<dbReference type="Gene3D" id="1.10.110.10">
    <property type="entry name" value="Plant lipid-transfer and hydrophobic proteins"/>
    <property type="match status" value="1"/>
</dbReference>
<dbReference type="SUPFAM" id="SSF47699">
    <property type="entry name" value="Bifunctional inhibitor/lipid-transfer protein/seed storage 2S albumin"/>
    <property type="match status" value="1"/>
</dbReference>
<dbReference type="Gramene" id="rna-gnl|WGS:JABURB|Cocit.L0274.1">
    <property type="protein sequence ID" value="cds-KAF7849788.1"/>
    <property type="gene ID" value="gene-BT93_L0274"/>
</dbReference>
<keyword evidence="2" id="KW-0732">Signal</keyword>
<name>A0A8T0CQ42_CORYI</name>
<sequence>MGSKTSSDRELAPKVLFFLFIMFVSSNPVSSATTCAEVLLFLTPCGPYAKGLASLPPNEVCCSYVNGFGNIVSYNSDGLKVFCKCYRDAAPSAGFKADLTQRVITDCGNDINLPTDPKIDCNR</sequence>
<dbReference type="GO" id="GO:0006869">
    <property type="term" value="P:lipid transport"/>
    <property type="evidence" value="ECO:0007669"/>
    <property type="project" value="InterPro"/>
</dbReference>